<dbReference type="InterPro" id="IPR012347">
    <property type="entry name" value="Ferritin-like"/>
</dbReference>
<dbReference type="AlphaFoldDB" id="A0A1H8SST9"/>
<reference evidence="2" key="1">
    <citation type="submission" date="2016-10" db="EMBL/GenBank/DDBJ databases">
        <authorList>
            <person name="Varghese N."/>
            <person name="Submissions S."/>
        </authorList>
    </citation>
    <scope>NUCLEOTIDE SEQUENCE [LARGE SCALE GENOMIC DNA]</scope>
    <source>
        <strain evidence="2">CGMCC 1.10121</strain>
    </source>
</reference>
<evidence type="ECO:0008006" key="3">
    <source>
        <dbReference type="Google" id="ProtNLM"/>
    </source>
</evidence>
<dbReference type="Proteomes" id="UP000199126">
    <property type="component" value="Unassembled WGS sequence"/>
</dbReference>
<name>A0A1H8SST9_9EURY</name>
<dbReference type="OrthoDB" id="306160at2157"/>
<evidence type="ECO:0000313" key="1">
    <source>
        <dbReference type="EMBL" id="SEO81556.1"/>
    </source>
</evidence>
<dbReference type="InterPro" id="IPR009078">
    <property type="entry name" value="Ferritin-like_SF"/>
</dbReference>
<accession>A0A1H8SST9</accession>
<keyword evidence="2" id="KW-1185">Reference proteome</keyword>
<dbReference type="RefSeq" id="WP_089824488.1">
    <property type="nucleotide sequence ID" value="NZ_FODV01000005.1"/>
</dbReference>
<organism evidence="1 2">
    <name type="scientific">Halogranum amylolyticum</name>
    <dbReference type="NCBI Taxonomy" id="660520"/>
    <lineage>
        <taxon>Archaea</taxon>
        <taxon>Methanobacteriati</taxon>
        <taxon>Methanobacteriota</taxon>
        <taxon>Stenosarchaea group</taxon>
        <taxon>Halobacteria</taxon>
        <taxon>Halobacteriales</taxon>
        <taxon>Haloferacaceae</taxon>
    </lineage>
</organism>
<dbReference type="EMBL" id="FODV01000005">
    <property type="protein sequence ID" value="SEO81556.1"/>
    <property type="molecule type" value="Genomic_DNA"/>
</dbReference>
<dbReference type="SUPFAM" id="SSF47240">
    <property type="entry name" value="Ferritin-like"/>
    <property type="match status" value="1"/>
</dbReference>
<dbReference type="Gene3D" id="1.20.1260.10">
    <property type="match status" value="1"/>
</dbReference>
<gene>
    <name evidence="1" type="ORF">SAMN04487948_105296</name>
</gene>
<evidence type="ECO:0000313" key="2">
    <source>
        <dbReference type="Proteomes" id="UP000199126"/>
    </source>
</evidence>
<sequence>MDADSFLDSLEQSKATQLSRLGSNNLLVALTDAELETPVVLRVAADSENAARNTFHEWADSERDVDAREAFERVAAQEDDHYDRVVAELDDPEFDPADGGAMHTYLRGRGDTVERLAAGLVGRGLVSVRSHTQIVSFFVNEADETRANLFRDLKRETQEEIDLGLALLDELCETDDDWDRAQMVAEYVIQLAYDDYADSLRGMGLDPKPVC</sequence>
<protein>
    <recommendedName>
        <fullName evidence="3">Rubrerythrin</fullName>
    </recommendedName>
</protein>
<proteinExistence type="predicted"/>